<evidence type="ECO:0000259" key="1">
    <source>
        <dbReference type="Pfam" id="PF14291"/>
    </source>
</evidence>
<dbReference type="InterPro" id="IPR025398">
    <property type="entry name" value="DUF4371"/>
</dbReference>
<gene>
    <name evidence="2" type="ORF">BEMITA_LOCUS11840</name>
</gene>
<feature type="domain" description="DUF4371" evidence="1">
    <location>
        <begin position="138"/>
        <end position="323"/>
    </location>
</feature>
<dbReference type="PANTHER" id="PTHR45749:SF28">
    <property type="entry name" value="ZINC FINGER MYM-TYPE PROTEIN 1-LIKE-RELATED"/>
    <property type="match status" value="1"/>
</dbReference>
<protein>
    <recommendedName>
        <fullName evidence="1">DUF4371 domain-containing protein</fullName>
    </recommendedName>
</protein>
<evidence type="ECO:0000313" key="2">
    <source>
        <dbReference type="EMBL" id="CAH0393437.1"/>
    </source>
</evidence>
<dbReference type="PANTHER" id="PTHR45749">
    <property type="match status" value="1"/>
</dbReference>
<dbReference type="EMBL" id="OU963868">
    <property type="protein sequence ID" value="CAH0393437.1"/>
    <property type="molecule type" value="Genomic_DNA"/>
</dbReference>
<dbReference type="SUPFAM" id="SSF53098">
    <property type="entry name" value="Ribonuclease H-like"/>
    <property type="match status" value="1"/>
</dbReference>
<dbReference type="AlphaFoldDB" id="A0A9P0F996"/>
<accession>A0A9P0F996</accession>
<proteinExistence type="predicted"/>
<sequence length="718" mass="82642">MVCCSVDEVLERPYSRRTFAEKEDLLARGRPEPLLVNLKSKCKDRGREFTRSFCKSNYVAYPWLTGCEIYSKLYCWPCLIFSDEKNIWSHHGFSDLNHLSAAALRHERTANHTECFMKMKLFGKQRGEVLLDPAQRNEQIRKHNEKVKENREILKRLIDVVCFLAKQELPFRGHDESEDSLKKSNYVEVLELLRTYDPLLDNHLKNATAFCGTSSDIQNDLADAVCDVILDEIKRRVAEADFVSIELDETSDVNETSQLSTIFRYVDSDGIPTESFIGFTDASADRTAEGIFNHVTNIIEEYNAALKLIAQTYDGASVMSGHLSDLHTRVKEAYPKALFTDSHAHVLNLVLQQSLSEIMPECSLFFKTLSGIPKFFSKSSKRSFALQDFMSRKLPSMASIQWNFMQRLGNTIHQFRTELSEFFESILDDSDSWDAKAILKARGFVHFLTEFRTVFLLEVFAKLFSYTDVLYNILQTDTDDIAHCHKQVKDTTDILKRDINEGFEEIWAEAIVKHGDCKNPHLHSIKNGLSAEEDYRRLYKGIHDTVVEQIDVRYGSVLNLQFCHLLSHQKFFTYRTRFPTDELDSLKGAYGNMFDHAKLKTELTVLYKSDEFLGLPPHKLIQFLRENDLTLTFKEVNRLAAFLCTIPATTAPVERSSSALKRIHAYCRSTETQSRSSSVSVIAIEKGILQELRAKSDFYDTVIEKFLPRTWSIELNYM</sequence>
<evidence type="ECO:0000313" key="3">
    <source>
        <dbReference type="Proteomes" id="UP001152759"/>
    </source>
</evidence>
<dbReference type="InterPro" id="IPR012337">
    <property type="entry name" value="RNaseH-like_sf"/>
</dbReference>
<keyword evidence="3" id="KW-1185">Reference proteome</keyword>
<dbReference type="Pfam" id="PF14291">
    <property type="entry name" value="DUF4371"/>
    <property type="match status" value="1"/>
</dbReference>
<reference evidence="2" key="1">
    <citation type="submission" date="2021-12" db="EMBL/GenBank/DDBJ databases">
        <authorList>
            <person name="King R."/>
        </authorList>
    </citation>
    <scope>NUCLEOTIDE SEQUENCE</scope>
</reference>
<name>A0A9P0F996_BEMTA</name>
<organism evidence="2 3">
    <name type="scientific">Bemisia tabaci</name>
    <name type="common">Sweetpotato whitefly</name>
    <name type="synonym">Aleurodes tabaci</name>
    <dbReference type="NCBI Taxonomy" id="7038"/>
    <lineage>
        <taxon>Eukaryota</taxon>
        <taxon>Metazoa</taxon>
        <taxon>Ecdysozoa</taxon>
        <taxon>Arthropoda</taxon>
        <taxon>Hexapoda</taxon>
        <taxon>Insecta</taxon>
        <taxon>Pterygota</taxon>
        <taxon>Neoptera</taxon>
        <taxon>Paraneoptera</taxon>
        <taxon>Hemiptera</taxon>
        <taxon>Sternorrhyncha</taxon>
        <taxon>Aleyrodoidea</taxon>
        <taxon>Aleyrodidae</taxon>
        <taxon>Aleyrodinae</taxon>
        <taxon>Bemisia</taxon>
    </lineage>
</organism>
<dbReference type="Proteomes" id="UP001152759">
    <property type="component" value="Chromosome 7"/>
</dbReference>